<evidence type="ECO:0000313" key="3">
    <source>
        <dbReference type="EMBL" id="QAA32860.1"/>
    </source>
</evidence>
<dbReference type="OrthoDB" id="9802525at2"/>
<protein>
    <submittedName>
        <fullName evidence="3">Glycosyltransferase family 4 protein</fullName>
    </submittedName>
</protein>
<evidence type="ECO:0000259" key="2">
    <source>
        <dbReference type="Pfam" id="PF13439"/>
    </source>
</evidence>
<accession>A0A410DUY5</accession>
<proteinExistence type="predicted"/>
<feature type="domain" description="Glycosyl transferase family 1" evidence="1">
    <location>
        <begin position="193"/>
        <end position="353"/>
    </location>
</feature>
<gene>
    <name evidence="3" type="ORF">C1I91_15085</name>
</gene>
<dbReference type="Pfam" id="PF13439">
    <property type="entry name" value="Glyco_transf_4"/>
    <property type="match status" value="1"/>
</dbReference>
<dbReference type="InterPro" id="IPR001296">
    <property type="entry name" value="Glyco_trans_1"/>
</dbReference>
<dbReference type="Pfam" id="PF00534">
    <property type="entry name" value="Glycos_transf_1"/>
    <property type="match status" value="1"/>
</dbReference>
<dbReference type="PANTHER" id="PTHR45947:SF3">
    <property type="entry name" value="SULFOQUINOVOSYL TRANSFERASE SQD2"/>
    <property type="match status" value="1"/>
</dbReference>
<dbReference type="Proteomes" id="UP000286268">
    <property type="component" value="Chromosome"/>
</dbReference>
<evidence type="ECO:0000313" key="4">
    <source>
        <dbReference type="Proteomes" id="UP000286268"/>
    </source>
</evidence>
<dbReference type="AlphaFoldDB" id="A0A410DUY5"/>
<keyword evidence="3" id="KW-0808">Transferase</keyword>
<dbReference type="SUPFAM" id="SSF53756">
    <property type="entry name" value="UDP-Glycosyltransferase/glycogen phosphorylase"/>
    <property type="match status" value="1"/>
</dbReference>
<keyword evidence="4" id="KW-1185">Reference proteome</keyword>
<sequence length="389" mass="44785">MKILLTTDTYFPMTNGVVVSTDNLYMQLKNLGHEVKILTLSSDGKEHILGDVLYFSSYHINIYPDARIIRPMRNRIISEVIKWRPDIIHSQSEFSTMIVAKYIKRKLNIPQVHTYHTLYEDYLHYFLGGKIIRKSTLSKLTGFLLNTFDTVIAPTEKVKEKLESYNVAANIEIIPTGINLKKFQQEISVDERNKLLKRYGFSGEDKILVYVGRVAEEKNIEEVISFYNKALEYIGNTKLLIVGGGPCLSKLKTMVMQYKLESNVKFTDMITSDEINKYYKLGDYFVTASTSETQGITYIEALASGLPVICKWDRCIDNLIIDGVTGFTYKDEKEFVNILINITSNKELEKNMKVDIKNIVNEYSIENFGQRVFKIYNNVLIDNKVHYSA</sequence>
<evidence type="ECO:0000259" key="1">
    <source>
        <dbReference type="Pfam" id="PF00534"/>
    </source>
</evidence>
<name>A0A410DUY5_9CLOT</name>
<dbReference type="PANTHER" id="PTHR45947">
    <property type="entry name" value="SULFOQUINOVOSYL TRANSFERASE SQD2"/>
    <property type="match status" value="1"/>
</dbReference>
<dbReference type="CDD" id="cd03817">
    <property type="entry name" value="GT4_UGDG-like"/>
    <property type="match status" value="1"/>
</dbReference>
<dbReference type="InterPro" id="IPR050194">
    <property type="entry name" value="Glycosyltransferase_grp1"/>
</dbReference>
<organism evidence="3 4">
    <name type="scientific">Clostridium manihotivorum</name>
    <dbReference type="NCBI Taxonomy" id="2320868"/>
    <lineage>
        <taxon>Bacteria</taxon>
        <taxon>Bacillati</taxon>
        <taxon>Bacillota</taxon>
        <taxon>Clostridia</taxon>
        <taxon>Eubacteriales</taxon>
        <taxon>Clostridiaceae</taxon>
        <taxon>Clostridium</taxon>
    </lineage>
</organism>
<reference evidence="3 4" key="1">
    <citation type="submission" date="2018-01" db="EMBL/GenBank/DDBJ databases">
        <title>Genome Sequencing and Assembly of Anaerobacter polyendosporus strain CT4.</title>
        <authorList>
            <person name="Tachaapaikoon C."/>
            <person name="Sutheeworapong S."/>
            <person name="Jenjaroenpun P."/>
            <person name="Wongsurawat T."/>
            <person name="Nookeaw I."/>
            <person name="Cheawchanlertfa P."/>
            <person name="Kosugi A."/>
            <person name="Cheevadhanarak S."/>
            <person name="Ratanakhanokchai K."/>
        </authorList>
    </citation>
    <scope>NUCLEOTIDE SEQUENCE [LARGE SCALE GENOMIC DNA]</scope>
    <source>
        <strain evidence="3 4">CT4</strain>
    </source>
</reference>
<dbReference type="KEGG" id="cmah:C1I91_15085"/>
<dbReference type="InterPro" id="IPR028098">
    <property type="entry name" value="Glyco_trans_4-like_N"/>
</dbReference>
<dbReference type="Gene3D" id="3.40.50.2000">
    <property type="entry name" value="Glycogen Phosphorylase B"/>
    <property type="match status" value="2"/>
</dbReference>
<dbReference type="RefSeq" id="WP_128213594.1">
    <property type="nucleotide sequence ID" value="NZ_CP025746.1"/>
</dbReference>
<dbReference type="GO" id="GO:0016758">
    <property type="term" value="F:hexosyltransferase activity"/>
    <property type="evidence" value="ECO:0007669"/>
    <property type="project" value="TreeGrafter"/>
</dbReference>
<feature type="domain" description="Glycosyltransferase subfamily 4-like N-terminal" evidence="2">
    <location>
        <begin position="15"/>
        <end position="181"/>
    </location>
</feature>
<dbReference type="EMBL" id="CP025746">
    <property type="protein sequence ID" value="QAA32860.1"/>
    <property type="molecule type" value="Genomic_DNA"/>
</dbReference>